<keyword evidence="2" id="KW-1185">Reference proteome</keyword>
<reference evidence="3" key="1">
    <citation type="submission" date="2016-11" db="UniProtKB">
        <authorList>
            <consortium name="WormBaseParasite"/>
        </authorList>
    </citation>
    <scope>IDENTIFICATION</scope>
</reference>
<dbReference type="Proteomes" id="UP000095283">
    <property type="component" value="Unplaced"/>
</dbReference>
<accession>A0A1I7WBF1</accession>
<feature type="transmembrane region" description="Helical" evidence="1">
    <location>
        <begin position="61"/>
        <end position="81"/>
    </location>
</feature>
<keyword evidence="1" id="KW-0472">Membrane</keyword>
<evidence type="ECO:0000256" key="1">
    <source>
        <dbReference type="SAM" id="Phobius"/>
    </source>
</evidence>
<feature type="transmembrane region" description="Helical" evidence="1">
    <location>
        <begin position="7"/>
        <end position="26"/>
    </location>
</feature>
<sequence length="91" mass="10728">MCIRELLLLLSAVMFSLLLINMYIFREYLHDINIYLFTLDFGIVVLRALQVLNTISKIPFLPVCKILNVLSLVGFRTIIYYNNLINYFPYC</sequence>
<feature type="transmembrane region" description="Helical" evidence="1">
    <location>
        <begin position="32"/>
        <end position="49"/>
    </location>
</feature>
<organism evidence="2 3">
    <name type="scientific">Heterorhabditis bacteriophora</name>
    <name type="common">Entomopathogenic nematode worm</name>
    <dbReference type="NCBI Taxonomy" id="37862"/>
    <lineage>
        <taxon>Eukaryota</taxon>
        <taxon>Metazoa</taxon>
        <taxon>Ecdysozoa</taxon>
        <taxon>Nematoda</taxon>
        <taxon>Chromadorea</taxon>
        <taxon>Rhabditida</taxon>
        <taxon>Rhabditina</taxon>
        <taxon>Rhabditomorpha</taxon>
        <taxon>Strongyloidea</taxon>
        <taxon>Heterorhabditidae</taxon>
        <taxon>Heterorhabditis</taxon>
    </lineage>
</organism>
<keyword evidence="1" id="KW-0812">Transmembrane</keyword>
<protein>
    <submittedName>
        <fullName evidence="3">G_PROTEIN_RECEP_F1_2 domain-containing protein</fullName>
    </submittedName>
</protein>
<dbReference type="AlphaFoldDB" id="A0A1I7WBF1"/>
<keyword evidence="1" id="KW-1133">Transmembrane helix</keyword>
<proteinExistence type="predicted"/>
<evidence type="ECO:0000313" key="3">
    <source>
        <dbReference type="WBParaSite" id="Hba_02031"/>
    </source>
</evidence>
<evidence type="ECO:0000313" key="2">
    <source>
        <dbReference type="Proteomes" id="UP000095283"/>
    </source>
</evidence>
<name>A0A1I7WBF1_HETBA</name>
<dbReference type="WBParaSite" id="Hba_02031">
    <property type="protein sequence ID" value="Hba_02031"/>
    <property type="gene ID" value="Hba_02031"/>
</dbReference>